<dbReference type="GO" id="GO:0003700">
    <property type="term" value="F:DNA-binding transcription factor activity"/>
    <property type="evidence" value="ECO:0007669"/>
    <property type="project" value="InterPro"/>
</dbReference>
<evidence type="ECO:0000256" key="3">
    <source>
        <dbReference type="ARBA" id="ARBA00023163"/>
    </source>
</evidence>
<dbReference type="GO" id="GO:0043565">
    <property type="term" value="F:sequence-specific DNA binding"/>
    <property type="evidence" value="ECO:0007669"/>
    <property type="project" value="InterPro"/>
</dbReference>
<organism evidence="5 6">
    <name type="scientific">Dyadobacter luteus</name>
    <dbReference type="NCBI Taxonomy" id="2259619"/>
    <lineage>
        <taxon>Bacteria</taxon>
        <taxon>Pseudomonadati</taxon>
        <taxon>Bacteroidota</taxon>
        <taxon>Cytophagia</taxon>
        <taxon>Cytophagales</taxon>
        <taxon>Spirosomataceae</taxon>
        <taxon>Dyadobacter</taxon>
    </lineage>
</organism>
<dbReference type="PRINTS" id="PR00032">
    <property type="entry name" value="HTHARAC"/>
</dbReference>
<dbReference type="InterPro" id="IPR018060">
    <property type="entry name" value="HTH_AraC"/>
</dbReference>
<proteinExistence type="predicted"/>
<protein>
    <submittedName>
        <fullName evidence="5">AraC family transcriptional regulator</fullName>
    </submittedName>
</protein>
<accession>A0A3D8Y5R0</accession>
<evidence type="ECO:0000313" key="5">
    <source>
        <dbReference type="EMBL" id="REA57139.1"/>
    </source>
</evidence>
<dbReference type="SUPFAM" id="SSF46689">
    <property type="entry name" value="Homeodomain-like"/>
    <property type="match status" value="1"/>
</dbReference>
<dbReference type="AlphaFoldDB" id="A0A3D8Y5R0"/>
<dbReference type="PROSITE" id="PS51257">
    <property type="entry name" value="PROKAR_LIPOPROTEIN"/>
    <property type="match status" value="1"/>
</dbReference>
<dbReference type="InterPro" id="IPR020449">
    <property type="entry name" value="Tscrpt_reg_AraC-type_HTH"/>
</dbReference>
<dbReference type="Gene3D" id="1.10.10.60">
    <property type="entry name" value="Homeodomain-like"/>
    <property type="match status" value="2"/>
</dbReference>
<keyword evidence="3" id="KW-0804">Transcription</keyword>
<comment type="caution">
    <text evidence="5">The sequence shown here is derived from an EMBL/GenBank/DDBJ whole genome shotgun (WGS) entry which is preliminary data.</text>
</comment>
<dbReference type="EMBL" id="QNUL01000030">
    <property type="protein sequence ID" value="REA57139.1"/>
    <property type="molecule type" value="Genomic_DNA"/>
</dbReference>
<sequence>MKHFKSLSQMHLENGWEPPQHPLFSVIGCQSGCTMPDREFTSDCYMIGFKKFKSGVIKYGRTPYDHSNGSLMFVKPQQIIEMRDLELEEKGFMILIHEDYLNGHALHDAIGHYGFFDYEINEALHLSPAEEAVIWELHDKIRSEYFTNPDEFSREIILSHIDSILKYAQRYYKRQFINRTDMSGKVITKFNDAIKAYFRNAQLKELGLPSVNGLASQLSLSPRYLSDLLKQETGKTAIELIHIALVSEAKNMLKTNNMGVAEIAYQLGFENASYFTRLFKKQTGLNPLEYRKVQLN</sequence>
<reference evidence="5 6" key="1">
    <citation type="submission" date="2018-07" db="EMBL/GenBank/DDBJ databases">
        <title>Dyadobacter roseus sp. nov., isolated from rose rhizosphere soil.</title>
        <authorList>
            <person name="Chen L."/>
        </authorList>
    </citation>
    <scope>NUCLEOTIDE SEQUENCE [LARGE SCALE GENOMIC DNA]</scope>
    <source>
        <strain evidence="5 6">RS19</strain>
    </source>
</reference>
<keyword evidence="2" id="KW-0238">DNA-binding</keyword>
<dbReference type="OrthoDB" id="643086at2"/>
<evidence type="ECO:0000256" key="1">
    <source>
        <dbReference type="ARBA" id="ARBA00023015"/>
    </source>
</evidence>
<dbReference type="InterPro" id="IPR009057">
    <property type="entry name" value="Homeodomain-like_sf"/>
</dbReference>
<dbReference type="Proteomes" id="UP000256373">
    <property type="component" value="Unassembled WGS sequence"/>
</dbReference>
<dbReference type="PROSITE" id="PS01124">
    <property type="entry name" value="HTH_ARAC_FAMILY_2"/>
    <property type="match status" value="1"/>
</dbReference>
<evidence type="ECO:0000256" key="2">
    <source>
        <dbReference type="ARBA" id="ARBA00023125"/>
    </source>
</evidence>
<dbReference type="RefSeq" id="WP_115833607.1">
    <property type="nucleotide sequence ID" value="NZ_QNUL01000030.1"/>
</dbReference>
<name>A0A3D8Y5R0_9BACT</name>
<dbReference type="SMART" id="SM00342">
    <property type="entry name" value="HTH_ARAC"/>
    <property type="match status" value="1"/>
</dbReference>
<dbReference type="PANTHER" id="PTHR43280:SF32">
    <property type="entry name" value="TRANSCRIPTIONAL REGULATORY PROTEIN"/>
    <property type="match status" value="1"/>
</dbReference>
<gene>
    <name evidence="5" type="ORF">DSL64_24580</name>
</gene>
<evidence type="ECO:0000259" key="4">
    <source>
        <dbReference type="PROSITE" id="PS01124"/>
    </source>
</evidence>
<keyword evidence="1" id="KW-0805">Transcription regulation</keyword>
<feature type="domain" description="HTH araC/xylS-type" evidence="4">
    <location>
        <begin position="192"/>
        <end position="293"/>
    </location>
</feature>
<dbReference type="PANTHER" id="PTHR43280">
    <property type="entry name" value="ARAC-FAMILY TRANSCRIPTIONAL REGULATOR"/>
    <property type="match status" value="1"/>
</dbReference>
<evidence type="ECO:0000313" key="6">
    <source>
        <dbReference type="Proteomes" id="UP000256373"/>
    </source>
</evidence>
<keyword evidence="6" id="KW-1185">Reference proteome</keyword>
<dbReference type="Pfam" id="PF12833">
    <property type="entry name" value="HTH_18"/>
    <property type="match status" value="1"/>
</dbReference>